<organism evidence="14 15">
    <name type="scientific">Myroides odoratus</name>
    <name type="common">Flavobacterium odoratum</name>
    <dbReference type="NCBI Taxonomy" id="256"/>
    <lineage>
        <taxon>Bacteria</taxon>
        <taxon>Pseudomonadati</taxon>
        <taxon>Bacteroidota</taxon>
        <taxon>Flavobacteriia</taxon>
        <taxon>Flavobacteriales</taxon>
        <taxon>Flavobacteriaceae</taxon>
        <taxon>Myroides</taxon>
    </lineage>
</organism>
<keyword evidence="8 13" id="KW-0547">Nucleotide-binding</keyword>
<keyword evidence="6 13" id="KW-0441">Lipid A biosynthesis</keyword>
<dbReference type="PANTHER" id="PTHR42724">
    <property type="entry name" value="TETRAACYLDISACCHARIDE 4'-KINASE"/>
    <property type="match status" value="1"/>
</dbReference>
<evidence type="ECO:0000256" key="6">
    <source>
        <dbReference type="ARBA" id="ARBA00022556"/>
    </source>
</evidence>
<reference evidence="14 15" key="1">
    <citation type="submission" date="2018-06" db="EMBL/GenBank/DDBJ databases">
        <authorList>
            <consortium name="Pathogen Informatics"/>
            <person name="Doyle S."/>
        </authorList>
    </citation>
    <scope>NUCLEOTIDE SEQUENCE [LARGE SCALE GENOMIC DNA]</scope>
    <source>
        <strain evidence="14 15">NCTC11179</strain>
    </source>
</reference>
<comment type="catalytic activity">
    <reaction evidence="13">
        <text>a lipid A disaccharide + ATP = a lipid IVA + ADP + H(+)</text>
        <dbReference type="Rhea" id="RHEA:67840"/>
        <dbReference type="ChEBI" id="CHEBI:15378"/>
        <dbReference type="ChEBI" id="CHEBI:30616"/>
        <dbReference type="ChEBI" id="CHEBI:176343"/>
        <dbReference type="ChEBI" id="CHEBI:176425"/>
        <dbReference type="ChEBI" id="CHEBI:456216"/>
        <dbReference type="EC" id="2.7.1.130"/>
    </reaction>
</comment>
<keyword evidence="10 13" id="KW-0067">ATP-binding</keyword>
<keyword evidence="9 13" id="KW-0418">Kinase</keyword>
<dbReference type="Pfam" id="PF02606">
    <property type="entry name" value="LpxK"/>
    <property type="match status" value="1"/>
</dbReference>
<evidence type="ECO:0000256" key="4">
    <source>
        <dbReference type="ARBA" id="ARBA00016436"/>
    </source>
</evidence>
<dbReference type="EC" id="2.7.1.130" evidence="3 13"/>
<dbReference type="Proteomes" id="UP000255024">
    <property type="component" value="Unassembled WGS sequence"/>
</dbReference>
<evidence type="ECO:0000256" key="1">
    <source>
        <dbReference type="ARBA" id="ARBA00002274"/>
    </source>
</evidence>
<dbReference type="AlphaFoldDB" id="A0A378U6H7"/>
<proteinExistence type="inferred from homology"/>
<evidence type="ECO:0000256" key="3">
    <source>
        <dbReference type="ARBA" id="ARBA00012071"/>
    </source>
</evidence>
<protein>
    <recommendedName>
        <fullName evidence="4 13">Tetraacyldisaccharide 4'-kinase</fullName>
        <ecNumber evidence="3 13">2.7.1.130</ecNumber>
    </recommendedName>
    <alternativeName>
        <fullName evidence="12 13">Lipid A 4'-kinase</fullName>
    </alternativeName>
</protein>
<keyword evidence="15" id="KW-1185">Reference proteome</keyword>
<comment type="pathway">
    <text evidence="2 13">Glycolipid biosynthesis; lipid IV(A) biosynthesis; lipid IV(A) from (3R)-3-hydroxytetradecanoyl-[acyl-carrier-protein] and UDP-N-acetyl-alpha-D-glucosamine: step 6/6.</text>
</comment>
<sequence>MKILRLLLFPFAILYGGITSLRNWFYTVGLFKRTSFAIPTIVVGNLSVGGTGKTPMVEYIIRLLKDQYQTTTLSRGYKRKSEGFFLADAQTTMEQIGDEPFQYHCKFENIDVAVDAKRVNGVRRILEEKPQTEVIVLDDAFQHLAFQGGLYVLLTTYDDPYFHDFMLPTGNLRESRKGAKRADIIVITKCPKDLSVAQQKSITQELHLKQGQLSFFTYIDFSKIAYSKSDSVEVTQLIQDDFILVAGIAKPQSFFDHLKKDTTTCLTFPDHHHFSSADIELILNKAQGKKIITTEKDYVRLQGLLPESQLFYLPIQTAFLTNSEAFDAKILNYVGESTRNRSIHH</sequence>
<evidence type="ECO:0000256" key="9">
    <source>
        <dbReference type="ARBA" id="ARBA00022777"/>
    </source>
</evidence>
<keyword evidence="7 13" id="KW-0808">Transferase</keyword>
<accession>A0A378U6H7</accession>
<keyword evidence="5 13" id="KW-0444">Lipid biosynthesis</keyword>
<evidence type="ECO:0000256" key="10">
    <source>
        <dbReference type="ARBA" id="ARBA00022840"/>
    </source>
</evidence>
<dbReference type="RefSeq" id="WP_115092750.1">
    <property type="nucleotide sequence ID" value="NZ_CP068107.1"/>
</dbReference>
<dbReference type="GO" id="GO:0009245">
    <property type="term" value="P:lipid A biosynthetic process"/>
    <property type="evidence" value="ECO:0007669"/>
    <property type="project" value="UniProtKB-UniRule"/>
</dbReference>
<evidence type="ECO:0000256" key="11">
    <source>
        <dbReference type="ARBA" id="ARBA00023098"/>
    </source>
</evidence>
<name>A0A378U6H7_MYROD</name>
<evidence type="ECO:0000256" key="7">
    <source>
        <dbReference type="ARBA" id="ARBA00022679"/>
    </source>
</evidence>
<comment type="function">
    <text evidence="1 13">Transfers the gamma-phosphate of ATP to the 4'-position of a tetraacyldisaccharide 1-phosphate intermediate (termed DS-1-P) to form tetraacyldisaccharide 1,4'-bis-phosphate (lipid IVA).</text>
</comment>
<dbReference type="GO" id="GO:0009029">
    <property type="term" value="F:lipid-A 4'-kinase activity"/>
    <property type="evidence" value="ECO:0007669"/>
    <property type="project" value="UniProtKB-UniRule"/>
</dbReference>
<dbReference type="GO" id="GO:0009244">
    <property type="term" value="P:lipopolysaccharide core region biosynthetic process"/>
    <property type="evidence" value="ECO:0007669"/>
    <property type="project" value="TreeGrafter"/>
</dbReference>
<dbReference type="SUPFAM" id="SSF52540">
    <property type="entry name" value="P-loop containing nucleoside triphosphate hydrolases"/>
    <property type="match status" value="1"/>
</dbReference>
<dbReference type="GO" id="GO:0005524">
    <property type="term" value="F:ATP binding"/>
    <property type="evidence" value="ECO:0007669"/>
    <property type="project" value="UniProtKB-UniRule"/>
</dbReference>
<dbReference type="HAMAP" id="MF_00409">
    <property type="entry name" value="LpxK"/>
    <property type="match status" value="1"/>
</dbReference>
<evidence type="ECO:0000313" key="14">
    <source>
        <dbReference type="EMBL" id="STZ70214.1"/>
    </source>
</evidence>
<dbReference type="InterPro" id="IPR003758">
    <property type="entry name" value="LpxK"/>
</dbReference>
<feature type="binding site" evidence="13">
    <location>
        <begin position="47"/>
        <end position="54"/>
    </location>
    <ligand>
        <name>ATP</name>
        <dbReference type="ChEBI" id="CHEBI:30616"/>
    </ligand>
</feature>
<evidence type="ECO:0000256" key="8">
    <source>
        <dbReference type="ARBA" id="ARBA00022741"/>
    </source>
</evidence>
<dbReference type="UniPathway" id="UPA00359">
    <property type="reaction ID" value="UER00482"/>
</dbReference>
<dbReference type="GO" id="GO:0005886">
    <property type="term" value="C:plasma membrane"/>
    <property type="evidence" value="ECO:0007669"/>
    <property type="project" value="TreeGrafter"/>
</dbReference>
<comment type="similarity">
    <text evidence="13">Belongs to the LpxK family.</text>
</comment>
<dbReference type="NCBIfam" id="TIGR00682">
    <property type="entry name" value="lpxK"/>
    <property type="match status" value="1"/>
</dbReference>
<keyword evidence="11 13" id="KW-0443">Lipid metabolism</keyword>
<gene>
    <name evidence="13 14" type="primary">lpxK</name>
    <name evidence="14" type="ORF">NCTC11179_03747</name>
</gene>
<evidence type="ECO:0000256" key="5">
    <source>
        <dbReference type="ARBA" id="ARBA00022516"/>
    </source>
</evidence>
<dbReference type="InterPro" id="IPR027417">
    <property type="entry name" value="P-loop_NTPase"/>
</dbReference>
<dbReference type="EMBL" id="UGQL01000002">
    <property type="protein sequence ID" value="STZ70214.1"/>
    <property type="molecule type" value="Genomic_DNA"/>
</dbReference>
<evidence type="ECO:0000313" key="15">
    <source>
        <dbReference type="Proteomes" id="UP000255024"/>
    </source>
</evidence>
<evidence type="ECO:0000256" key="13">
    <source>
        <dbReference type="HAMAP-Rule" id="MF_00409"/>
    </source>
</evidence>
<evidence type="ECO:0000256" key="12">
    <source>
        <dbReference type="ARBA" id="ARBA00029757"/>
    </source>
</evidence>
<dbReference type="PANTHER" id="PTHR42724:SF1">
    <property type="entry name" value="TETRAACYLDISACCHARIDE 4'-KINASE, MITOCHONDRIAL-RELATED"/>
    <property type="match status" value="1"/>
</dbReference>
<evidence type="ECO:0000256" key="2">
    <source>
        <dbReference type="ARBA" id="ARBA00004870"/>
    </source>
</evidence>